<dbReference type="Proteomes" id="UP000305417">
    <property type="component" value="Unassembled WGS sequence"/>
</dbReference>
<dbReference type="Gene3D" id="2.60.120.10">
    <property type="entry name" value="Jelly Rolls"/>
    <property type="match status" value="1"/>
</dbReference>
<reference evidence="2 3" key="1">
    <citation type="submission" date="2019-05" db="EMBL/GenBank/DDBJ databases">
        <title>Arcobacter cibarius and Arcobacter thereius providing challenges in identification an antibiotic susceptibility and Quinolone resistance.</title>
        <authorList>
            <person name="Busch A."/>
            <person name="Hanel I."/>
            <person name="Hotzel H."/>
            <person name="Tomaso H."/>
        </authorList>
    </citation>
    <scope>NUCLEOTIDE SEQUENCE [LARGE SCALE GENOMIC DNA]</scope>
    <source>
        <strain evidence="2 3">16CS0831-2</strain>
    </source>
</reference>
<proteinExistence type="predicted"/>
<dbReference type="CDD" id="cd00038">
    <property type="entry name" value="CAP_ED"/>
    <property type="match status" value="1"/>
</dbReference>
<evidence type="ECO:0000313" key="2">
    <source>
        <dbReference type="EMBL" id="TLS97605.1"/>
    </source>
</evidence>
<accession>A0ABY2V8P1</accession>
<feature type="domain" description="Cyclic nucleotide-binding" evidence="1">
    <location>
        <begin position="18"/>
        <end position="139"/>
    </location>
</feature>
<dbReference type="RefSeq" id="WP_138108974.1">
    <property type="nucleotide sequence ID" value="NZ_CP043857.1"/>
</dbReference>
<dbReference type="SUPFAM" id="SSF51206">
    <property type="entry name" value="cAMP-binding domain-like"/>
    <property type="match status" value="1"/>
</dbReference>
<name>A0ABY2V8P1_9BACT</name>
<evidence type="ECO:0000259" key="1">
    <source>
        <dbReference type="PROSITE" id="PS50042"/>
    </source>
</evidence>
<dbReference type="Pfam" id="PF00027">
    <property type="entry name" value="cNMP_binding"/>
    <property type="match status" value="1"/>
</dbReference>
<dbReference type="InterPro" id="IPR014710">
    <property type="entry name" value="RmlC-like_jellyroll"/>
</dbReference>
<dbReference type="PROSITE" id="PS50042">
    <property type="entry name" value="CNMP_BINDING_3"/>
    <property type="match status" value="1"/>
</dbReference>
<gene>
    <name evidence="2" type="ORF">FE247_08320</name>
</gene>
<organism evidence="2 3">
    <name type="scientific">Aliarcobacter cibarius</name>
    <dbReference type="NCBI Taxonomy" id="255507"/>
    <lineage>
        <taxon>Bacteria</taxon>
        <taxon>Pseudomonadati</taxon>
        <taxon>Campylobacterota</taxon>
        <taxon>Epsilonproteobacteria</taxon>
        <taxon>Campylobacterales</taxon>
        <taxon>Arcobacteraceae</taxon>
        <taxon>Aliarcobacter</taxon>
    </lineage>
</organism>
<dbReference type="InterPro" id="IPR000595">
    <property type="entry name" value="cNMP-bd_dom"/>
</dbReference>
<dbReference type="InterPro" id="IPR018490">
    <property type="entry name" value="cNMP-bd_dom_sf"/>
</dbReference>
<protein>
    <submittedName>
        <fullName evidence="2">Crp/Fnr family transcriptional regulator</fullName>
    </submittedName>
</protein>
<keyword evidence="3" id="KW-1185">Reference proteome</keyword>
<comment type="caution">
    <text evidence="2">The sequence shown here is derived from an EMBL/GenBank/DDBJ whole genome shotgun (WGS) entry which is preliminary data.</text>
</comment>
<sequence>MIINNDEIFESLHKTMNSYHPISDEVWQELKNISKIRTIKKNEYAFNMYDKVNSVTYVYKGLFRTFTLNDKGEEFTKNFFWETRFYGPMIAMLMNLPITSIVEALEDSIVIDIEHDKYREILKKYDDLKMYHILYLEKHWILQKDDTTSSLVLNDAKERYEKFKIEFKHILPRLSQYHIASYLGISPTHLSRIKK</sequence>
<dbReference type="EMBL" id="VBUC01000020">
    <property type="protein sequence ID" value="TLS97605.1"/>
    <property type="molecule type" value="Genomic_DNA"/>
</dbReference>
<evidence type="ECO:0000313" key="3">
    <source>
        <dbReference type="Proteomes" id="UP000305417"/>
    </source>
</evidence>